<gene>
    <name evidence="2" type="ORF">GCM10023208_13370</name>
</gene>
<comment type="caution">
    <text evidence="2">The sequence shown here is derived from an EMBL/GenBank/DDBJ whole genome shotgun (WGS) entry which is preliminary data.</text>
</comment>
<keyword evidence="3" id="KW-1185">Reference proteome</keyword>
<feature type="region of interest" description="Disordered" evidence="1">
    <location>
        <begin position="1"/>
        <end position="33"/>
    </location>
</feature>
<evidence type="ECO:0000256" key="1">
    <source>
        <dbReference type="SAM" id="MobiDB-lite"/>
    </source>
</evidence>
<protein>
    <submittedName>
        <fullName evidence="2">Uncharacterized protein</fullName>
    </submittedName>
</protein>
<name>A0ABP9K943_9SPHN</name>
<sequence>MGQRVAAASRANSGSAKGSEAATAPAPSMAEERSIVRRDTNWEADSWSIGQATFGKRVA</sequence>
<dbReference type="Proteomes" id="UP001500518">
    <property type="component" value="Unassembled WGS sequence"/>
</dbReference>
<evidence type="ECO:0000313" key="3">
    <source>
        <dbReference type="Proteomes" id="UP001500518"/>
    </source>
</evidence>
<proteinExistence type="predicted"/>
<reference evidence="3" key="1">
    <citation type="journal article" date="2019" name="Int. J. Syst. Evol. Microbiol.">
        <title>The Global Catalogue of Microorganisms (GCM) 10K type strain sequencing project: providing services to taxonomists for standard genome sequencing and annotation.</title>
        <authorList>
            <consortium name="The Broad Institute Genomics Platform"/>
            <consortium name="The Broad Institute Genome Sequencing Center for Infectious Disease"/>
            <person name="Wu L."/>
            <person name="Ma J."/>
        </authorList>
    </citation>
    <scope>NUCLEOTIDE SEQUENCE [LARGE SCALE GENOMIC DNA]</scope>
    <source>
        <strain evidence="3">JCM 18014</strain>
    </source>
</reference>
<evidence type="ECO:0000313" key="2">
    <source>
        <dbReference type="EMBL" id="GAA5052495.1"/>
    </source>
</evidence>
<dbReference type="EMBL" id="BAABHV010000009">
    <property type="protein sequence ID" value="GAA5052495.1"/>
    <property type="molecule type" value="Genomic_DNA"/>
</dbReference>
<organism evidence="2 3">
    <name type="scientific">Erythrobacter westpacificensis</name>
    <dbReference type="NCBI Taxonomy" id="1055231"/>
    <lineage>
        <taxon>Bacteria</taxon>
        <taxon>Pseudomonadati</taxon>
        <taxon>Pseudomonadota</taxon>
        <taxon>Alphaproteobacteria</taxon>
        <taxon>Sphingomonadales</taxon>
        <taxon>Erythrobacteraceae</taxon>
        <taxon>Erythrobacter/Porphyrobacter group</taxon>
        <taxon>Erythrobacter</taxon>
    </lineage>
</organism>
<accession>A0ABP9K943</accession>